<dbReference type="SUPFAM" id="SSF103473">
    <property type="entry name" value="MFS general substrate transporter"/>
    <property type="match status" value="1"/>
</dbReference>
<sequence length="395" mass="43021">MKTFKFQSFVLVLIAFVLGFSEFLIVGILDDLSTQFNVPVATVGYLVTAFAIVYAISTPFITILIGRFNLFWDLMATMTVFTVGNILSFLAPNFFTLALSRVITAMVAGVSISLGLTFAGYIAPMSKRGWLLSWVFSGFSIASVVGVPLGTWISTRFGWRISFLTVIVVSTATMIMIFLSLPKDFKQRKSTVSGQLALLKNHKIQLGMLLPMFNLAAIYVFYTYLRPIITTQLHFSIPMLTILLSVFGISNIIGNRASGKLSEGPGMKRMPAVFIAQFLLMMLMPFAFNFSWPGAILLTLVIFTMPLLNSPIQLFFLQIAEREYPQSIVLASSLNSIFSNFGIALGSATGGVIVSTLSLNGVGPGGAVYAVVSLGLVLWLNYLTSKGLSTSSSNL</sequence>
<evidence type="ECO:0000256" key="2">
    <source>
        <dbReference type="ARBA" id="ARBA00022448"/>
    </source>
</evidence>
<feature type="transmembrane region" description="Helical" evidence="7">
    <location>
        <begin position="102"/>
        <end position="123"/>
    </location>
</feature>
<comment type="caution">
    <text evidence="9">The sequence shown here is derived from an EMBL/GenBank/DDBJ whole genome shotgun (WGS) entry which is preliminary data.</text>
</comment>
<dbReference type="InterPro" id="IPR050189">
    <property type="entry name" value="MFS_Efflux_Transporters"/>
</dbReference>
<evidence type="ECO:0000256" key="7">
    <source>
        <dbReference type="SAM" id="Phobius"/>
    </source>
</evidence>
<feature type="transmembrane region" description="Helical" evidence="7">
    <location>
        <begin position="159"/>
        <end position="181"/>
    </location>
</feature>
<feature type="transmembrane region" description="Helical" evidence="7">
    <location>
        <begin position="366"/>
        <end position="383"/>
    </location>
</feature>
<feature type="transmembrane region" description="Helical" evidence="7">
    <location>
        <begin position="9"/>
        <end position="29"/>
    </location>
</feature>
<dbReference type="PANTHER" id="PTHR43124">
    <property type="entry name" value="PURINE EFFLUX PUMP PBUE"/>
    <property type="match status" value="1"/>
</dbReference>
<dbReference type="InterPro" id="IPR036259">
    <property type="entry name" value="MFS_trans_sf"/>
</dbReference>
<dbReference type="OrthoDB" id="9788453at2"/>
<comment type="subcellular location">
    <subcellularLocation>
        <location evidence="1">Cell membrane</location>
        <topology evidence="1">Multi-pass membrane protein</topology>
    </subcellularLocation>
</comment>
<dbReference type="InterPro" id="IPR020846">
    <property type="entry name" value="MFS_dom"/>
</dbReference>
<dbReference type="PATRIC" id="fig|1423808.3.peg.2137"/>
<dbReference type="GO" id="GO:0005886">
    <property type="term" value="C:plasma membrane"/>
    <property type="evidence" value="ECO:0007669"/>
    <property type="project" value="UniProtKB-SubCell"/>
</dbReference>
<feature type="transmembrane region" description="Helical" evidence="7">
    <location>
        <begin position="294"/>
        <end position="316"/>
    </location>
</feature>
<feature type="domain" description="Major facilitator superfamily (MFS) profile" evidence="8">
    <location>
        <begin position="7"/>
        <end position="385"/>
    </location>
</feature>
<dbReference type="AlphaFoldDB" id="A0A0R1KZX5"/>
<organism evidence="9 10">
    <name type="scientific">Lentilactobacillus sunkii DSM 19904</name>
    <dbReference type="NCBI Taxonomy" id="1423808"/>
    <lineage>
        <taxon>Bacteria</taxon>
        <taxon>Bacillati</taxon>
        <taxon>Bacillota</taxon>
        <taxon>Bacilli</taxon>
        <taxon>Lactobacillales</taxon>
        <taxon>Lactobacillaceae</taxon>
        <taxon>Lentilactobacillus</taxon>
    </lineage>
</organism>
<keyword evidence="2" id="KW-0813">Transport</keyword>
<evidence type="ECO:0000256" key="4">
    <source>
        <dbReference type="ARBA" id="ARBA00022692"/>
    </source>
</evidence>
<feature type="transmembrane region" description="Helical" evidence="7">
    <location>
        <begin position="41"/>
        <end position="63"/>
    </location>
</feature>
<accession>A0A0R1KZX5</accession>
<evidence type="ECO:0000256" key="6">
    <source>
        <dbReference type="ARBA" id="ARBA00023136"/>
    </source>
</evidence>
<evidence type="ECO:0000313" key="9">
    <source>
        <dbReference type="EMBL" id="KRK88848.1"/>
    </source>
</evidence>
<keyword evidence="4 7" id="KW-0812">Transmembrane</keyword>
<evidence type="ECO:0000313" key="10">
    <source>
        <dbReference type="Proteomes" id="UP000051581"/>
    </source>
</evidence>
<feature type="transmembrane region" description="Helical" evidence="7">
    <location>
        <begin position="270"/>
        <end position="288"/>
    </location>
</feature>
<dbReference type="EMBL" id="AZEA01000005">
    <property type="protein sequence ID" value="KRK88848.1"/>
    <property type="molecule type" value="Genomic_DNA"/>
</dbReference>
<reference evidence="9 10" key="1">
    <citation type="journal article" date="2015" name="Genome Announc.">
        <title>Expanding the biotechnology potential of lactobacilli through comparative genomics of 213 strains and associated genera.</title>
        <authorList>
            <person name="Sun Z."/>
            <person name="Harris H.M."/>
            <person name="McCann A."/>
            <person name="Guo C."/>
            <person name="Argimon S."/>
            <person name="Zhang W."/>
            <person name="Yang X."/>
            <person name="Jeffery I.B."/>
            <person name="Cooney J.C."/>
            <person name="Kagawa T.F."/>
            <person name="Liu W."/>
            <person name="Song Y."/>
            <person name="Salvetti E."/>
            <person name="Wrobel A."/>
            <person name="Rasinkangas P."/>
            <person name="Parkhill J."/>
            <person name="Rea M.C."/>
            <person name="O'Sullivan O."/>
            <person name="Ritari J."/>
            <person name="Douillard F.P."/>
            <person name="Paul Ross R."/>
            <person name="Yang R."/>
            <person name="Briner A.E."/>
            <person name="Felis G.E."/>
            <person name="de Vos W.M."/>
            <person name="Barrangou R."/>
            <person name="Klaenhammer T.R."/>
            <person name="Caufield P.W."/>
            <person name="Cui Y."/>
            <person name="Zhang H."/>
            <person name="O'Toole P.W."/>
        </authorList>
    </citation>
    <scope>NUCLEOTIDE SEQUENCE [LARGE SCALE GENOMIC DNA]</scope>
    <source>
        <strain evidence="9 10">DSM 19904</strain>
    </source>
</reference>
<dbReference type="Gene3D" id="1.20.1250.20">
    <property type="entry name" value="MFS general substrate transporter like domains"/>
    <property type="match status" value="1"/>
</dbReference>
<feature type="transmembrane region" description="Helical" evidence="7">
    <location>
        <begin position="328"/>
        <end position="354"/>
    </location>
</feature>
<name>A0A0R1KZX5_9LACO</name>
<keyword evidence="6 7" id="KW-0472">Membrane</keyword>
<dbReference type="GO" id="GO:0022857">
    <property type="term" value="F:transmembrane transporter activity"/>
    <property type="evidence" value="ECO:0007669"/>
    <property type="project" value="InterPro"/>
</dbReference>
<dbReference type="Pfam" id="PF07690">
    <property type="entry name" value="MFS_1"/>
    <property type="match status" value="1"/>
</dbReference>
<keyword evidence="10" id="KW-1185">Reference proteome</keyword>
<evidence type="ECO:0000256" key="3">
    <source>
        <dbReference type="ARBA" id="ARBA00022475"/>
    </source>
</evidence>
<dbReference type="InterPro" id="IPR011701">
    <property type="entry name" value="MFS"/>
</dbReference>
<dbReference type="PROSITE" id="PS50850">
    <property type="entry name" value="MFS"/>
    <property type="match status" value="1"/>
</dbReference>
<dbReference type="RefSeq" id="WP_057824220.1">
    <property type="nucleotide sequence ID" value="NZ_AZEA01000005.1"/>
</dbReference>
<evidence type="ECO:0000256" key="1">
    <source>
        <dbReference type="ARBA" id="ARBA00004651"/>
    </source>
</evidence>
<keyword evidence="3" id="KW-1003">Cell membrane</keyword>
<feature type="transmembrane region" description="Helical" evidence="7">
    <location>
        <begin position="237"/>
        <end position="258"/>
    </location>
</feature>
<keyword evidence="5 7" id="KW-1133">Transmembrane helix</keyword>
<gene>
    <name evidence="9" type="ORF">FD17_GL002109</name>
</gene>
<protein>
    <submittedName>
        <fullName evidence="9">Major facilitator superfamily protein</fullName>
    </submittedName>
</protein>
<dbReference type="Proteomes" id="UP000051581">
    <property type="component" value="Unassembled WGS sequence"/>
</dbReference>
<evidence type="ECO:0000259" key="8">
    <source>
        <dbReference type="PROSITE" id="PS50850"/>
    </source>
</evidence>
<dbReference type="CDD" id="cd17324">
    <property type="entry name" value="MFS_NepI_like"/>
    <property type="match status" value="1"/>
</dbReference>
<proteinExistence type="predicted"/>
<evidence type="ECO:0000256" key="5">
    <source>
        <dbReference type="ARBA" id="ARBA00022989"/>
    </source>
</evidence>
<dbReference type="PANTHER" id="PTHR43124:SF3">
    <property type="entry name" value="CHLORAMPHENICOL EFFLUX PUMP RV0191"/>
    <property type="match status" value="1"/>
</dbReference>
<feature type="transmembrane region" description="Helical" evidence="7">
    <location>
        <begin position="206"/>
        <end position="225"/>
    </location>
</feature>
<feature type="transmembrane region" description="Helical" evidence="7">
    <location>
        <begin position="130"/>
        <end position="153"/>
    </location>
</feature>
<feature type="transmembrane region" description="Helical" evidence="7">
    <location>
        <begin position="70"/>
        <end position="90"/>
    </location>
</feature>